<evidence type="ECO:0000313" key="2">
    <source>
        <dbReference type="Proteomes" id="UP000887565"/>
    </source>
</evidence>
<dbReference type="PANTHER" id="PTHR45706">
    <property type="entry name" value="TYROSINE-PROTEIN PHOSPHATASE"/>
    <property type="match status" value="1"/>
</dbReference>
<sequence>MLTALNERGRSKCHQYWPEINTSVNFNNLIVKSTLEKSTDFGYCREFTVSDQKTQEERCVSQLQYSLWPDHGLPEDSNQFLEFMMNVRRSRAGTVDPL</sequence>
<dbReference type="PROSITE" id="PS50055">
    <property type="entry name" value="TYR_PHOSPHATASE_PTP"/>
    <property type="match status" value="1"/>
</dbReference>
<evidence type="ECO:0000313" key="3">
    <source>
        <dbReference type="WBParaSite" id="nRc.2.0.1.t27909-RA"/>
    </source>
</evidence>
<dbReference type="Gene3D" id="3.90.190.10">
    <property type="entry name" value="Protein tyrosine phosphatase superfamily"/>
    <property type="match status" value="1"/>
</dbReference>
<name>A0A915JNT6_ROMCU</name>
<organism evidence="2 3">
    <name type="scientific">Romanomermis culicivorax</name>
    <name type="common">Nematode worm</name>
    <dbReference type="NCBI Taxonomy" id="13658"/>
    <lineage>
        <taxon>Eukaryota</taxon>
        <taxon>Metazoa</taxon>
        <taxon>Ecdysozoa</taxon>
        <taxon>Nematoda</taxon>
        <taxon>Enoplea</taxon>
        <taxon>Dorylaimia</taxon>
        <taxon>Mermithida</taxon>
        <taxon>Mermithoidea</taxon>
        <taxon>Mermithidae</taxon>
        <taxon>Romanomermis</taxon>
    </lineage>
</organism>
<dbReference type="PANTHER" id="PTHR45706:SF4">
    <property type="entry name" value="TYROSINE-PROTEIN PHOSPHATASE"/>
    <property type="match status" value="1"/>
</dbReference>
<reference evidence="3" key="1">
    <citation type="submission" date="2022-11" db="UniProtKB">
        <authorList>
            <consortium name="WormBaseParasite"/>
        </authorList>
    </citation>
    <scope>IDENTIFICATION</scope>
</reference>
<feature type="domain" description="Tyrosine-protein phosphatase" evidence="1">
    <location>
        <begin position="1"/>
        <end position="98"/>
    </location>
</feature>
<dbReference type="WBParaSite" id="nRc.2.0.1.t27909-RA">
    <property type="protein sequence ID" value="nRc.2.0.1.t27909-RA"/>
    <property type="gene ID" value="nRc.2.0.1.g27909"/>
</dbReference>
<accession>A0A915JNT6</accession>
<dbReference type="Proteomes" id="UP000887565">
    <property type="component" value="Unplaced"/>
</dbReference>
<dbReference type="AlphaFoldDB" id="A0A915JNT6"/>
<keyword evidence="2" id="KW-1185">Reference proteome</keyword>
<dbReference type="SUPFAM" id="SSF52799">
    <property type="entry name" value="(Phosphotyrosine protein) phosphatases II"/>
    <property type="match status" value="1"/>
</dbReference>
<dbReference type="GO" id="GO:0004725">
    <property type="term" value="F:protein tyrosine phosphatase activity"/>
    <property type="evidence" value="ECO:0007669"/>
    <property type="project" value="InterPro"/>
</dbReference>
<proteinExistence type="predicted"/>
<dbReference type="InterPro" id="IPR029021">
    <property type="entry name" value="Prot-tyrosine_phosphatase-like"/>
</dbReference>
<protein>
    <submittedName>
        <fullName evidence="3">Tyrosine-protein phosphatase domain-containing protein</fullName>
    </submittedName>
</protein>
<dbReference type="InterPro" id="IPR000242">
    <property type="entry name" value="PTP_cat"/>
</dbReference>
<evidence type="ECO:0000259" key="1">
    <source>
        <dbReference type="PROSITE" id="PS50055"/>
    </source>
</evidence>
<dbReference type="Pfam" id="PF00102">
    <property type="entry name" value="Y_phosphatase"/>
    <property type="match status" value="1"/>
</dbReference>